<gene>
    <name evidence="6" type="ORF">ALO92_100506</name>
    <name evidence="7" type="ORF">SAMN05216596_102576</name>
</gene>
<comment type="similarity">
    <text evidence="4">Belongs to the Nudix hydrolase family.</text>
</comment>
<dbReference type="RefSeq" id="WP_082429559.1">
    <property type="nucleotide sequence ID" value="NZ_FNJH01000002.1"/>
</dbReference>
<dbReference type="PANTHER" id="PTHR43046:SF12">
    <property type="entry name" value="GDP-MANNOSE MANNOSYL HYDROLASE"/>
    <property type="match status" value="1"/>
</dbReference>
<dbReference type="PANTHER" id="PTHR43046">
    <property type="entry name" value="GDP-MANNOSE MANNOSYL HYDROLASE"/>
    <property type="match status" value="1"/>
</dbReference>
<evidence type="ECO:0000313" key="7">
    <source>
        <dbReference type="EMBL" id="SDP01515.1"/>
    </source>
</evidence>
<reference evidence="6 8" key="1">
    <citation type="submission" date="2015-09" db="EMBL/GenBank/DDBJ databases">
        <title>Genome announcement of multiple Pseudomonas syringae strains.</title>
        <authorList>
            <person name="Thakur S."/>
            <person name="Wang P.W."/>
            <person name="Gong Y."/>
            <person name="Weir B.S."/>
            <person name="Guttman D.S."/>
        </authorList>
    </citation>
    <scope>NUCLEOTIDE SEQUENCE [LARGE SCALE GENOMIC DNA]</scope>
    <source>
        <strain evidence="6 8">ICMP19117</strain>
    </source>
</reference>
<name>A0A0P9MPV9_9PSED</name>
<dbReference type="Pfam" id="PF00293">
    <property type="entry name" value="NUDIX"/>
    <property type="match status" value="1"/>
</dbReference>
<comment type="caution">
    <text evidence="6">The sequence shown here is derived from an EMBL/GenBank/DDBJ whole genome shotgun (WGS) entry which is preliminary data.</text>
</comment>
<proteinExistence type="inferred from homology"/>
<evidence type="ECO:0000256" key="1">
    <source>
        <dbReference type="ARBA" id="ARBA00001946"/>
    </source>
</evidence>
<dbReference type="Proteomes" id="UP000050411">
    <property type="component" value="Unassembled WGS sequence"/>
</dbReference>
<dbReference type="GO" id="GO:0016787">
    <property type="term" value="F:hydrolase activity"/>
    <property type="evidence" value="ECO:0007669"/>
    <property type="project" value="UniProtKB-KW"/>
</dbReference>
<organism evidence="6 8">
    <name type="scientific">Pseudomonas congelans</name>
    <dbReference type="NCBI Taxonomy" id="200452"/>
    <lineage>
        <taxon>Bacteria</taxon>
        <taxon>Pseudomonadati</taxon>
        <taxon>Pseudomonadota</taxon>
        <taxon>Gammaproteobacteria</taxon>
        <taxon>Pseudomonadales</taxon>
        <taxon>Pseudomonadaceae</taxon>
        <taxon>Pseudomonas</taxon>
    </lineage>
</organism>
<dbReference type="PROSITE" id="PS00893">
    <property type="entry name" value="NUDIX_BOX"/>
    <property type="match status" value="1"/>
</dbReference>
<dbReference type="InterPro" id="IPR020476">
    <property type="entry name" value="Nudix_hydrolase"/>
</dbReference>
<dbReference type="EMBL" id="LJQB01000026">
    <property type="protein sequence ID" value="KPW86347.1"/>
    <property type="molecule type" value="Genomic_DNA"/>
</dbReference>
<dbReference type="InterPro" id="IPR020084">
    <property type="entry name" value="NUDIX_hydrolase_CS"/>
</dbReference>
<dbReference type="InterPro" id="IPR015797">
    <property type="entry name" value="NUDIX_hydrolase-like_dom_sf"/>
</dbReference>
<comment type="cofactor">
    <cofactor evidence="1">
        <name>Mg(2+)</name>
        <dbReference type="ChEBI" id="CHEBI:18420"/>
    </cofactor>
</comment>
<dbReference type="SUPFAM" id="SSF55811">
    <property type="entry name" value="Nudix"/>
    <property type="match status" value="1"/>
</dbReference>
<evidence type="ECO:0000256" key="2">
    <source>
        <dbReference type="ARBA" id="ARBA00022801"/>
    </source>
</evidence>
<evidence type="ECO:0000313" key="9">
    <source>
        <dbReference type="Proteomes" id="UP000183042"/>
    </source>
</evidence>
<feature type="domain" description="Nudix hydrolase" evidence="5">
    <location>
        <begin position="10"/>
        <end position="155"/>
    </location>
</feature>
<accession>A0A0P9MPV9</accession>
<dbReference type="CDD" id="cd04685">
    <property type="entry name" value="NUDIX_Hydrolase"/>
    <property type="match status" value="1"/>
</dbReference>
<dbReference type="EMBL" id="FNJH01000002">
    <property type="protein sequence ID" value="SDP01515.1"/>
    <property type="molecule type" value="Genomic_DNA"/>
</dbReference>
<evidence type="ECO:0000313" key="8">
    <source>
        <dbReference type="Proteomes" id="UP000050411"/>
    </source>
</evidence>
<dbReference type="PRINTS" id="PR00502">
    <property type="entry name" value="NUDIXFAMILY"/>
</dbReference>
<evidence type="ECO:0000259" key="5">
    <source>
        <dbReference type="PROSITE" id="PS51462"/>
    </source>
</evidence>
<dbReference type="GeneID" id="65075107"/>
<reference evidence="7 9" key="2">
    <citation type="submission" date="2016-10" db="EMBL/GenBank/DDBJ databases">
        <authorList>
            <person name="Varghese N."/>
            <person name="Submissions S."/>
        </authorList>
    </citation>
    <scope>NUCLEOTIDE SEQUENCE [LARGE SCALE GENOMIC DNA]</scope>
    <source>
        <strain evidence="7 9">DSM 14939</strain>
    </source>
</reference>
<dbReference type="PATRIC" id="fig|200452.3.peg.3450"/>
<protein>
    <submittedName>
        <fullName evidence="7">NUDIX domain-containing protein</fullName>
    </submittedName>
    <submittedName>
        <fullName evidence="6">Putative dihydroneopterin triphosphate pyrophosphohydrolase</fullName>
    </submittedName>
</protein>
<keyword evidence="9" id="KW-1185">Reference proteome</keyword>
<dbReference type="PROSITE" id="PS51462">
    <property type="entry name" value="NUDIX"/>
    <property type="match status" value="1"/>
</dbReference>
<evidence type="ECO:0000256" key="3">
    <source>
        <dbReference type="ARBA" id="ARBA00022842"/>
    </source>
</evidence>
<dbReference type="InterPro" id="IPR000086">
    <property type="entry name" value="NUDIX_hydrolase_dom"/>
</dbReference>
<evidence type="ECO:0000256" key="4">
    <source>
        <dbReference type="RuleBase" id="RU003476"/>
    </source>
</evidence>
<keyword evidence="2 4" id="KW-0378">Hydrolase</keyword>
<dbReference type="AlphaFoldDB" id="A0A0P9MPV9"/>
<dbReference type="Gene3D" id="3.90.79.10">
    <property type="entry name" value="Nucleoside Triphosphate Pyrophosphohydrolase"/>
    <property type="match status" value="1"/>
</dbReference>
<evidence type="ECO:0000313" key="6">
    <source>
        <dbReference type="EMBL" id="KPW86347.1"/>
    </source>
</evidence>
<dbReference type="Proteomes" id="UP000183042">
    <property type="component" value="Unassembled WGS sequence"/>
</dbReference>
<keyword evidence="3" id="KW-0460">Magnesium</keyword>
<sequence length="162" mass="18455">MSNFQVDKPLRERKSSRLLIVSPSMRILLFRFQHTKGALAGSNYWATPGGGVEDGETYEAAAIRELREETGIRVNSVAEHIANRRFPMLLPSGESVLAVERYYVVYAESQVLSRSEWTLQETQVMTEHRWWSAHELNSTTEIIKPDDLVSTLEKAGVFKAER</sequence>